<keyword evidence="3" id="KW-1185">Reference proteome</keyword>
<evidence type="ECO:0000313" key="2">
    <source>
        <dbReference type="EMBL" id="MDK2562988.1"/>
    </source>
</evidence>
<dbReference type="RefSeq" id="WP_284131958.1">
    <property type="nucleotide sequence ID" value="NZ_JASKYM010000002.1"/>
</dbReference>
<evidence type="ECO:0000313" key="3">
    <source>
        <dbReference type="Proteomes" id="UP001301012"/>
    </source>
</evidence>
<dbReference type="Gene3D" id="3.90.640.20">
    <property type="entry name" value="Heat-shock cognate protein, ATPase"/>
    <property type="match status" value="1"/>
</dbReference>
<dbReference type="Proteomes" id="UP001301012">
    <property type="component" value="Unassembled WGS sequence"/>
</dbReference>
<organism evidence="2 3">
    <name type="scientific">Romboutsia sedimentorum</name>
    <dbReference type="NCBI Taxonomy" id="1368474"/>
    <lineage>
        <taxon>Bacteria</taxon>
        <taxon>Bacillati</taxon>
        <taxon>Bacillota</taxon>
        <taxon>Clostridia</taxon>
        <taxon>Peptostreptococcales</taxon>
        <taxon>Peptostreptococcaceae</taxon>
        <taxon>Romboutsia</taxon>
    </lineage>
</organism>
<name>A0ABT7EA90_9FIRM</name>
<sequence>MLYINSKSIKENNEIVKCNLNYPFIKKQEYKKKIISVINQLIYEDVISFKNVMNDDLSKCRFNDIFNIISEYKIAFNENDIISIPIEFSQLIGLYDITYVNCYNYDIGLGQYISLRDIFDTTTNIRDIINENISNEINIITNKYCNSYEDYDKANKFKNIYDDQDFYIEEDGVVICFSSYEMSKYIPHFIEIKLLFSDYKDYLSKYTINNIWKNRDKVTN</sequence>
<protein>
    <submittedName>
        <fullName evidence="2">DUF3298 domain-containing protein</fullName>
    </submittedName>
</protein>
<gene>
    <name evidence="2" type="ORF">QOZ84_05480</name>
</gene>
<evidence type="ECO:0000259" key="1">
    <source>
        <dbReference type="Pfam" id="PF11738"/>
    </source>
</evidence>
<dbReference type="InterPro" id="IPR037126">
    <property type="entry name" value="PdaC/RsiV-like_sf"/>
</dbReference>
<reference evidence="2 3" key="1">
    <citation type="submission" date="2023-05" db="EMBL/GenBank/DDBJ databases">
        <title>Rombocin, a short stable natural nisin variant, displays selective antimicrobial activity against Listeria monocytogenes and employs dual mode of action to kill target bacterial strains.</title>
        <authorList>
            <person name="Wambui J."/>
            <person name="Stephan R."/>
            <person name="Kuipers O.P."/>
        </authorList>
    </citation>
    <scope>NUCLEOTIDE SEQUENCE [LARGE SCALE GENOMIC DNA]</scope>
    <source>
        <strain evidence="2 3">RC002</strain>
    </source>
</reference>
<dbReference type="Gene3D" id="3.30.565.40">
    <property type="entry name" value="Fervidobacterium nodosum Rt17-B1 like"/>
    <property type="match status" value="1"/>
</dbReference>
<dbReference type="Pfam" id="PF11738">
    <property type="entry name" value="DUF3298"/>
    <property type="match status" value="1"/>
</dbReference>
<accession>A0ABT7EA90</accession>
<comment type="caution">
    <text evidence="2">The sequence shown here is derived from an EMBL/GenBank/DDBJ whole genome shotgun (WGS) entry which is preliminary data.</text>
</comment>
<dbReference type="InterPro" id="IPR021729">
    <property type="entry name" value="DUF3298"/>
</dbReference>
<feature type="domain" description="DUF3298" evidence="1">
    <location>
        <begin position="117"/>
        <end position="185"/>
    </location>
</feature>
<proteinExistence type="predicted"/>
<dbReference type="EMBL" id="JASKYM010000002">
    <property type="protein sequence ID" value="MDK2562988.1"/>
    <property type="molecule type" value="Genomic_DNA"/>
</dbReference>